<dbReference type="Gene3D" id="2.40.240.10">
    <property type="entry name" value="Ribosomal Protein L25, Chain P"/>
    <property type="match status" value="1"/>
</dbReference>
<dbReference type="InterPro" id="IPR029751">
    <property type="entry name" value="Ribosomal_L25_dom"/>
</dbReference>
<organism evidence="9 10">
    <name type="scientific">Evansella vedderi</name>
    <dbReference type="NCBI Taxonomy" id="38282"/>
    <lineage>
        <taxon>Bacteria</taxon>
        <taxon>Bacillati</taxon>
        <taxon>Bacillota</taxon>
        <taxon>Bacilli</taxon>
        <taxon>Bacillales</taxon>
        <taxon>Bacillaceae</taxon>
        <taxon>Evansella</taxon>
    </lineage>
</organism>
<dbReference type="InterPro" id="IPR001021">
    <property type="entry name" value="Ribosomal_bL25_long"/>
</dbReference>
<keyword evidence="10" id="KW-1185">Reference proteome</keyword>
<evidence type="ECO:0000256" key="6">
    <source>
        <dbReference type="SAM" id="MobiDB-lite"/>
    </source>
</evidence>
<dbReference type="NCBIfam" id="TIGR00731">
    <property type="entry name" value="bL25_bact_ctc"/>
    <property type="match status" value="1"/>
</dbReference>
<feature type="region of interest" description="Disordered" evidence="6">
    <location>
        <begin position="174"/>
        <end position="221"/>
    </location>
</feature>
<feature type="domain" description="Large ribosomal subunit protein bL25 beta" evidence="8">
    <location>
        <begin position="100"/>
        <end position="181"/>
    </location>
</feature>
<evidence type="ECO:0000256" key="1">
    <source>
        <dbReference type="ARBA" id="ARBA00022730"/>
    </source>
</evidence>
<evidence type="ECO:0000259" key="8">
    <source>
        <dbReference type="Pfam" id="PF14693"/>
    </source>
</evidence>
<evidence type="ECO:0000259" key="7">
    <source>
        <dbReference type="Pfam" id="PF01386"/>
    </source>
</evidence>
<dbReference type="NCBIfam" id="NF004133">
    <property type="entry name" value="PRK05618.2-4"/>
    <property type="match status" value="1"/>
</dbReference>
<dbReference type="InterPro" id="IPR011035">
    <property type="entry name" value="Ribosomal_bL25/Gln-tRNA_synth"/>
</dbReference>
<comment type="caution">
    <text evidence="9">The sequence shown here is derived from an EMBL/GenBank/DDBJ whole genome shotgun (WGS) entry which is preliminary data.</text>
</comment>
<dbReference type="Pfam" id="PF14693">
    <property type="entry name" value="Ribosomal_TL5_C"/>
    <property type="match status" value="1"/>
</dbReference>
<comment type="similarity">
    <text evidence="5">Belongs to the bacterial ribosomal protein bL25 family. CTC subfamily.</text>
</comment>
<proteinExistence type="inferred from homology"/>
<evidence type="ECO:0000313" key="10">
    <source>
        <dbReference type="Proteomes" id="UP001230005"/>
    </source>
</evidence>
<dbReference type="InterPro" id="IPR020056">
    <property type="entry name" value="Rbsml_bL25/Gln-tRNA_synth_N"/>
</dbReference>
<dbReference type="Gene3D" id="2.170.120.20">
    <property type="entry name" value="Ribosomal protein L25, beta domain"/>
    <property type="match status" value="1"/>
</dbReference>
<dbReference type="RefSeq" id="WP_307332259.1">
    <property type="nucleotide sequence ID" value="NZ_JAUSUG010000036.1"/>
</dbReference>
<comment type="subunit">
    <text evidence="5">Part of the 50S ribosomal subunit; part of the 5S rRNA/L5/L18/L25 subcomplex. Contacts the 5S rRNA. Binds to the 5S rRNA independently of L5 and L18.</text>
</comment>
<dbReference type="InterPro" id="IPR020930">
    <property type="entry name" value="Ribosomal_uL5_bac-type"/>
</dbReference>
<gene>
    <name evidence="5" type="primary">rplY</name>
    <name evidence="5" type="synonym">ctc</name>
    <name evidence="9" type="ORF">J2S74_005324</name>
</gene>
<dbReference type="SUPFAM" id="SSF50715">
    <property type="entry name" value="Ribosomal protein L25-like"/>
    <property type="match status" value="1"/>
</dbReference>
<accession>A0ABU0A4G5</accession>
<evidence type="ECO:0000256" key="4">
    <source>
        <dbReference type="ARBA" id="ARBA00023274"/>
    </source>
</evidence>
<protein>
    <recommendedName>
        <fullName evidence="5">Large ribosomal subunit protein bL25</fullName>
    </recommendedName>
    <alternativeName>
        <fullName evidence="5">General stress protein CTC</fullName>
    </alternativeName>
</protein>
<sequence>MATVLQADKREDLRGSKLKRIRNQGGVPGVIYGKEVGNSPVTVEEVSLIKTIRENGRNGVLKLDINGNQTDVMISEIQVDPIKNNIVHVDFYAVDMKKEIDANVPVQAVGESIGVKNGGVLQQSLYEVSIRALPSDLPEAVEIDVSELDINDSLQVKDLVAGANYVINNDPEESVLSILPPTDVPNEQDAEGEDQGESEEAEPEVINESGDEAGNKGTEEE</sequence>
<evidence type="ECO:0000256" key="2">
    <source>
        <dbReference type="ARBA" id="ARBA00022884"/>
    </source>
</evidence>
<feature type="domain" description="Large ribosomal subunit protein bL25 L25" evidence="7">
    <location>
        <begin position="5"/>
        <end position="91"/>
    </location>
</feature>
<comment type="function">
    <text evidence="5">This is one of the proteins that binds to the 5S RNA in the ribosome where it forms part of the central protuberance.</text>
</comment>
<keyword evidence="1 5" id="KW-0699">rRNA-binding</keyword>
<keyword evidence="2 5" id="KW-0694">RNA-binding</keyword>
<feature type="compositionally biased region" description="Acidic residues" evidence="6">
    <location>
        <begin position="186"/>
        <end position="211"/>
    </location>
</feature>
<dbReference type="Proteomes" id="UP001230005">
    <property type="component" value="Unassembled WGS sequence"/>
</dbReference>
<dbReference type="PANTHER" id="PTHR33284">
    <property type="entry name" value="RIBOSOMAL PROTEIN L25/GLN-TRNA SYNTHETASE, ANTI-CODON-BINDING DOMAIN-CONTAINING PROTEIN"/>
    <property type="match status" value="1"/>
</dbReference>
<dbReference type="HAMAP" id="MF_01334">
    <property type="entry name" value="Ribosomal_bL25_CTC"/>
    <property type="match status" value="1"/>
</dbReference>
<evidence type="ECO:0000256" key="5">
    <source>
        <dbReference type="HAMAP-Rule" id="MF_01334"/>
    </source>
</evidence>
<keyword evidence="3 5" id="KW-0689">Ribosomal protein</keyword>
<evidence type="ECO:0000313" key="9">
    <source>
        <dbReference type="EMBL" id="MDQ0257861.1"/>
    </source>
</evidence>
<dbReference type="PANTHER" id="PTHR33284:SF1">
    <property type="entry name" value="RIBOSOMAL PROTEIN L25_GLN-TRNA SYNTHETASE, ANTI-CODON-BINDING DOMAIN-CONTAINING PROTEIN"/>
    <property type="match status" value="1"/>
</dbReference>
<dbReference type="InterPro" id="IPR020057">
    <property type="entry name" value="Ribosomal_bL25_b-dom"/>
</dbReference>
<dbReference type="Pfam" id="PF01386">
    <property type="entry name" value="Ribosomal_L25p"/>
    <property type="match status" value="1"/>
</dbReference>
<dbReference type="CDD" id="cd00495">
    <property type="entry name" value="Ribosomal_L25_TL5_CTC"/>
    <property type="match status" value="1"/>
</dbReference>
<dbReference type="EMBL" id="JAUSUG010000036">
    <property type="protein sequence ID" value="MDQ0257861.1"/>
    <property type="molecule type" value="Genomic_DNA"/>
</dbReference>
<dbReference type="GO" id="GO:0005840">
    <property type="term" value="C:ribosome"/>
    <property type="evidence" value="ECO:0007669"/>
    <property type="project" value="UniProtKB-KW"/>
</dbReference>
<keyword evidence="4 5" id="KW-0687">Ribonucleoprotein</keyword>
<dbReference type="InterPro" id="IPR037121">
    <property type="entry name" value="Ribosomal_bL25_C"/>
</dbReference>
<name>A0ABU0A4G5_9BACI</name>
<evidence type="ECO:0000256" key="3">
    <source>
        <dbReference type="ARBA" id="ARBA00022980"/>
    </source>
</evidence>
<reference evidence="9 10" key="1">
    <citation type="submission" date="2023-07" db="EMBL/GenBank/DDBJ databases">
        <title>Genomic Encyclopedia of Type Strains, Phase IV (KMG-IV): sequencing the most valuable type-strain genomes for metagenomic binning, comparative biology and taxonomic classification.</title>
        <authorList>
            <person name="Goeker M."/>
        </authorList>
    </citation>
    <scope>NUCLEOTIDE SEQUENCE [LARGE SCALE GENOMIC DNA]</scope>
    <source>
        <strain evidence="9 10">DSM 9768</strain>
    </source>
</reference>